<proteinExistence type="predicted"/>
<organism evidence="1 2">
    <name type="scientific">Nonomuraea terrae</name>
    <dbReference type="NCBI Taxonomy" id="2530383"/>
    <lineage>
        <taxon>Bacteria</taxon>
        <taxon>Bacillati</taxon>
        <taxon>Actinomycetota</taxon>
        <taxon>Actinomycetes</taxon>
        <taxon>Streptosporangiales</taxon>
        <taxon>Streptosporangiaceae</taxon>
        <taxon>Nonomuraea</taxon>
    </lineage>
</organism>
<sequence length="128" mass="13729">MAYATLADYEARHGSVCSAEQINKITALLDDASALIQSILPVGYTPAQELTRAVTVAMVARGSTNTGGLRSKTVGNVSEAYAEQAGLYLTEGEERMLLAAYDADHSSAYTVDARDDGLPLRRRSSCRR</sequence>
<protein>
    <submittedName>
        <fullName evidence="1">Uncharacterized protein</fullName>
    </submittedName>
</protein>
<dbReference type="AlphaFoldDB" id="A0A4R4ZB42"/>
<reference evidence="1 2" key="1">
    <citation type="submission" date="2019-03" db="EMBL/GenBank/DDBJ databases">
        <title>Draft genome sequences of novel Actinobacteria.</title>
        <authorList>
            <person name="Sahin N."/>
            <person name="Ay H."/>
            <person name="Saygin H."/>
        </authorList>
    </citation>
    <scope>NUCLEOTIDE SEQUENCE [LARGE SCALE GENOMIC DNA]</scope>
    <source>
        <strain evidence="1 2">CH32</strain>
    </source>
</reference>
<accession>A0A4R4ZB42</accession>
<keyword evidence="2" id="KW-1185">Reference proteome</keyword>
<name>A0A4R4ZB42_9ACTN</name>
<dbReference type="EMBL" id="SMKQ01000008">
    <property type="protein sequence ID" value="TDD54584.1"/>
    <property type="molecule type" value="Genomic_DNA"/>
</dbReference>
<evidence type="ECO:0000313" key="1">
    <source>
        <dbReference type="EMBL" id="TDD54584.1"/>
    </source>
</evidence>
<dbReference type="OrthoDB" id="134323at85012"/>
<evidence type="ECO:0000313" key="2">
    <source>
        <dbReference type="Proteomes" id="UP000295302"/>
    </source>
</evidence>
<dbReference type="Proteomes" id="UP000295302">
    <property type="component" value="Unassembled WGS sequence"/>
</dbReference>
<comment type="caution">
    <text evidence="1">The sequence shown here is derived from an EMBL/GenBank/DDBJ whole genome shotgun (WGS) entry which is preliminary data.</text>
</comment>
<dbReference type="RefSeq" id="WP_132609200.1">
    <property type="nucleotide sequence ID" value="NZ_SMKQ01000008.1"/>
</dbReference>
<gene>
    <name evidence="1" type="ORF">E1286_05180</name>
</gene>